<gene>
    <name evidence="2" type="ORF">MM415B02643_0003</name>
</gene>
<protein>
    <submittedName>
        <fullName evidence="2">Uncharacterized protein</fullName>
    </submittedName>
</protein>
<accession>A0A6M3L2T4</accession>
<dbReference type="EMBL" id="MT142813">
    <property type="protein sequence ID" value="QJA88936.1"/>
    <property type="molecule type" value="Genomic_DNA"/>
</dbReference>
<dbReference type="AlphaFoldDB" id="A0A6M3L2T4"/>
<reference evidence="2" key="1">
    <citation type="submission" date="2020-03" db="EMBL/GenBank/DDBJ databases">
        <title>The deep terrestrial virosphere.</title>
        <authorList>
            <person name="Holmfeldt K."/>
            <person name="Nilsson E."/>
            <person name="Simone D."/>
            <person name="Lopez-Fernandez M."/>
            <person name="Wu X."/>
            <person name="de Brujin I."/>
            <person name="Lundin D."/>
            <person name="Andersson A."/>
            <person name="Bertilsson S."/>
            <person name="Dopson M."/>
        </authorList>
    </citation>
    <scope>NUCLEOTIDE SEQUENCE</scope>
    <source>
        <strain evidence="2">MM415B02643</strain>
    </source>
</reference>
<keyword evidence="1" id="KW-0175">Coiled coil</keyword>
<evidence type="ECO:0000256" key="1">
    <source>
        <dbReference type="SAM" id="Coils"/>
    </source>
</evidence>
<feature type="coiled-coil region" evidence="1">
    <location>
        <begin position="43"/>
        <end position="74"/>
    </location>
</feature>
<proteinExistence type="predicted"/>
<evidence type="ECO:0000313" key="2">
    <source>
        <dbReference type="EMBL" id="QJA88936.1"/>
    </source>
</evidence>
<name>A0A6M3L2T4_9ZZZZ</name>
<sequence length="191" mass="20923">MADVMADVDVTVEPTSTVEHTADGLADHEAKHYRQICVREKEVARLKAEFNDTREVAKEAKKAYEAEADALHALIHRGPDPQKRLPGIEEGEVEANPEADVQEAEERQWREIPLADLKIPAGTLGKLAEAGLETIGALADWQQEKGEFWAVDIAGIGPKAAVKIEEVLLAAWGDFERDRHNPAGETDATEG</sequence>
<organism evidence="2">
    <name type="scientific">viral metagenome</name>
    <dbReference type="NCBI Taxonomy" id="1070528"/>
    <lineage>
        <taxon>unclassified sequences</taxon>
        <taxon>metagenomes</taxon>
        <taxon>organismal metagenomes</taxon>
    </lineage>
</organism>